<evidence type="ECO:0000313" key="3">
    <source>
        <dbReference type="Proteomes" id="UP000291422"/>
    </source>
</evidence>
<reference evidence="3" key="1">
    <citation type="journal article" date="2019" name="bioRxiv">
        <title>Genomics, evolutionary history and diagnostics of the Alternaria alternata species group including apple and Asian pear pathotypes.</title>
        <authorList>
            <person name="Armitage A.D."/>
            <person name="Cockerton H.M."/>
            <person name="Sreenivasaprasad S."/>
            <person name="Woodhall J.W."/>
            <person name="Lane C.R."/>
            <person name="Harrison R.J."/>
            <person name="Clarkson J.P."/>
        </authorList>
    </citation>
    <scope>NUCLEOTIDE SEQUENCE [LARGE SCALE GENOMIC DNA]</scope>
    <source>
        <strain evidence="3">FERA 1177</strain>
    </source>
</reference>
<organism evidence="2 3">
    <name type="scientific">Alternaria alternata</name>
    <name type="common">Alternaria rot fungus</name>
    <name type="synonym">Torula alternata</name>
    <dbReference type="NCBI Taxonomy" id="5599"/>
    <lineage>
        <taxon>Eukaryota</taxon>
        <taxon>Fungi</taxon>
        <taxon>Dikarya</taxon>
        <taxon>Ascomycota</taxon>
        <taxon>Pezizomycotina</taxon>
        <taxon>Dothideomycetes</taxon>
        <taxon>Pleosporomycetidae</taxon>
        <taxon>Pleosporales</taxon>
        <taxon>Pleosporineae</taxon>
        <taxon>Pleosporaceae</taxon>
        <taxon>Alternaria</taxon>
        <taxon>Alternaria sect. Alternaria</taxon>
        <taxon>Alternaria alternata complex</taxon>
    </lineage>
</organism>
<accession>A0A4Q4MMS4</accession>
<evidence type="ECO:0000256" key="1">
    <source>
        <dbReference type="SAM" id="MobiDB-lite"/>
    </source>
</evidence>
<proteinExistence type="predicted"/>
<sequence>MGIAGAKTKAERWGETEGIADAKHEATVPLRA</sequence>
<protein>
    <submittedName>
        <fullName evidence="2">Uncharacterized protein</fullName>
    </submittedName>
</protein>
<feature type="compositionally biased region" description="Basic and acidic residues" evidence="1">
    <location>
        <begin position="8"/>
        <end position="26"/>
    </location>
</feature>
<feature type="region of interest" description="Disordered" evidence="1">
    <location>
        <begin position="1"/>
        <end position="32"/>
    </location>
</feature>
<evidence type="ECO:0000313" key="2">
    <source>
        <dbReference type="EMBL" id="RYN54781.1"/>
    </source>
</evidence>
<comment type="caution">
    <text evidence="2">The sequence shown here is derived from an EMBL/GenBank/DDBJ whole genome shotgun (WGS) entry which is preliminary data.</text>
</comment>
<dbReference type="EMBL" id="PDXD01000219">
    <property type="protein sequence ID" value="RYN54781.1"/>
    <property type="molecule type" value="Genomic_DNA"/>
</dbReference>
<name>A0A4Q4MMS4_ALTAL</name>
<dbReference type="Proteomes" id="UP000291422">
    <property type="component" value="Unassembled WGS sequence"/>
</dbReference>
<dbReference type="AlphaFoldDB" id="A0A4Q4MMS4"/>
<gene>
    <name evidence="2" type="ORF">AA0117_g13319</name>
</gene>